<evidence type="ECO:0000313" key="4">
    <source>
        <dbReference type="Proteomes" id="UP000030300"/>
    </source>
</evidence>
<evidence type="ECO:0000259" key="2">
    <source>
        <dbReference type="Pfam" id="PF11887"/>
    </source>
</evidence>
<dbReference type="AlphaFoldDB" id="A0A0C5XA46"/>
<dbReference type="EMBL" id="CP009896">
    <property type="protein sequence ID" value="AJR18125.1"/>
    <property type="molecule type" value="Genomic_DNA"/>
</dbReference>
<reference evidence="3 4" key="1">
    <citation type="journal article" date="2015" name="Genome Announc.">
        <title>Complete Genome Sequence of Steroid-Transforming Nocardioides simplex VKM Ac-2033D.</title>
        <authorList>
            <person name="Shtratnikova V.Y."/>
            <person name="Schelkunov M.I."/>
            <person name="Pekov Y.A."/>
            <person name="Fokina V.V."/>
            <person name="Logacheva M.D."/>
            <person name="Sokolov S.L."/>
            <person name="Bragin E.Y."/>
            <person name="Ashapkin V.V."/>
            <person name="Donova M.V."/>
        </authorList>
    </citation>
    <scope>NUCLEOTIDE SEQUENCE [LARGE SCALE GENOMIC DNA]</scope>
    <source>
        <strain evidence="3 4">VKM Ac-2033D</strain>
    </source>
</reference>
<dbReference type="Proteomes" id="UP000030300">
    <property type="component" value="Chromosome"/>
</dbReference>
<dbReference type="OrthoDB" id="9774928at2"/>
<gene>
    <name evidence="3" type="ORF">KR76_04570</name>
</gene>
<dbReference type="HOGENOM" id="CLU_045966_2_0_11"/>
<keyword evidence="3" id="KW-0449">Lipoprotein</keyword>
<dbReference type="Pfam" id="PF02470">
    <property type="entry name" value="MlaD"/>
    <property type="match status" value="1"/>
</dbReference>
<sequence length="489" mass="51467">MTNRLRSRLSRPARAVAALGAGLLLLTGCSFDVYALPLPGGADTGKDPIHVKVRFPDVLDLVPKSSVKVNDVAVGQVTAVKLDGYEAVVELELRKDVDLPDNPVATIRQTSLLGEKFVSLAAPASGAQGRLSDGDVIADGGHNPEVEDVLSALSLVLNGGGVAQLKTISTELNLALEGREGSAKSVLTQVSSLMGQLDGRKQDIVRAIESVNRLALAARKHQKSIDSALDELPSALDSLDSQREDLVAMLDGLTKLSDVGVRVIQTTQATTVDSLKSLDPVLTQLAKAGDDFVKGFSTFLTYPFIDEAVGRDPRVAENLHMGDYVNLSIDLQLDFNNLALPDLPCIPINLLPDSPLDQLINLKNLCNGVFQTLQGCLRTPVNIDACRQLPKYLFDNVCAAVKLLCGLVGNKPGGTSGNKAGAGTDPLSQLLDNVLKGGGLGRPAPGGDSQADRMWAEFDDAYDANLLRAFAGPLVAAPGDPGTTGGTTR</sequence>
<keyword evidence="4" id="KW-1185">Reference proteome</keyword>
<dbReference type="InterPro" id="IPR052336">
    <property type="entry name" value="MlaD_Phospholipid_Transporter"/>
</dbReference>
<dbReference type="InterPro" id="IPR024516">
    <property type="entry name" value="Mce_C"/>
</dbReference>
<accession>A0A0C5XA46</accession>
<name>A0A0C5XA46_NOCSI</name>
<dbReference type="STRING" id="2045.KR76_04570"/>
<protein>
    <submittedName>
        <fullName evidence="3">MCE-family lipoprotein Lpr</fullName>
    </submittedName>
</protein>
<dbReference type="RefSeq" id="WP_052138237.1">
    <property type="nucleotide sequence ID" value="NZ_BJMC01000004.1"/>
</dbReference>
<dbReference type="PROSITE" id="PS51257">
    <property type="entry name" value="PROKAR_LIPOPROTEIN"/>
    <property type="match status" value="1"/>
</dbReference>
<organism evidence="3 4">
    <name type="scientific">Nocardioides simplex</name>
    <name type="common">Arthrobacter simplex</name>
    <dbReference type="NCBI Taxonomy" id="2045"/>
    <lineage>
        <taxon>Bacteria</taxon>
        <taxon>Bacillati</taxon>
        <taxon>Actinomycetota</taxon>
        <taxon>Actinomycetes</taxon>
        <taxon>Propionibacteriales</taxon>
        <taxon>Nocardioidaceae</taxon>
        <taxon>Pimelobacter</taxon>
    </lineage>
</organism>
<dbReference type="InterPro" id="IPR003399">
    <property type="entry name" value="Mce/MlaD"/>
</dbReference>
<proteinExistence type="predicted"/>
<dbReference type="GO" id="GO:0005576">
    <property type="term" value="C:extracellular region"/>
    <property type="evidence" value="ECO:0007669"/>
    <property type="project" value="TreeGrafter"/>
</dbReference>
<dbReference type="GeneID" id="96608229"/>
<dbReference type="Pfam" id="PF11887">
    <property type="entry name" value="Mce4_CUP1"/>
    <property type="match status" value="1"/>
</dbReference>
<evidence type="ECO:0000313" key="3">
    <source>
        <dbReference type="EMBL" id="AJR18125.1"/>
    </source>
</evidence>
<dbReference type="KEGG" id="psim:KR76_04570"/>
<dbReference type="PANTHER" id="PTHR33371">
    <property type="entry name" value="INTERMEMBRANE PHOSPHOLIPID TRANSPORT SYSTEM BINDING PROTEIN MLAD-RELATED"/>
    <property type="match status" value="1"/>
</dbReference>
<feature type="domain" description="Mammalian cell entry C-terminal" evidence="2">
    <location>
        <begin position="129"/>
        <end position="292"/>
    </location>
</feature>
<dbReference type="PANTHER" id="PTHR33371:SF15">
    <property type="entry name" value="LIPOPROTEIN LPRN"/>
    <property type="match status" value="1"/>
</dbReference>
<dbReference type="InterPro" id="IPR005693">
    <property type="entry name" value="Mce"/>
</dbReference>
<dbReference type="NCBIfam" id="TIGR00996">
    <property type="entry name" value="Mtu_fam_mce"/>
    <property type="match status" value="1"/>
</dbReference>
<evidence type="ECO:0000259" key="1">
    <source>
        <dbReference type="Pfam" id="PF02470"/>
    </source>
</evidence>
<feature type="domain" description="Mce/MlaD" evidence="1">
    <location>
        <begin position="48"/>
        <end position="121"/>
    </location>
</feature>